<name>A0A448XJZ8_9PLAT</name>
<evidence type="ECO:0000313" key="10">
    <source>
        <dbReference type="EMBL" id="VEL38485.1"/>
    </source>
</evidence>
<dbReference type="InterPro" id="IPR015940">
    <property type="entry name" value="UBA"/>
</dbReference>
<reference evidence="10" key="1">
    <citation type="submission" date="2018-11" db="EMBL/GenBank/DDBJ databases">
        <authorList>
            <consortium name="Pathogen Informatics"/>
        </authorList>
    </citation>
    <scope>NUCLEOTIDE SEQUENCE</scope>
</reference>
<proteinExistence type="predicted"/>
<comment type="caution">
    <text evidence="10">The sequence shown here is derived from an EMBL/GenBank/DDBJ whole genome shotgun (WGS) entry which is preliminary data.</text>
</comment>
<sequence>MERMGFHREEIRDSLENAKFNNVTATYLLLDDPQTQLNVRSRQALGSPVSSQLISSGVGPSTFITGNNVINYDDYDYFEIDDTISSSTCFF</sequence>
<dbReference type="Gene3D" id="1.10.8.10">
    <property type="entry name" value="DNA helicase RuvA subunit, C-terminal domain"/>
    <property type="match status" value="1"/>
</dbReference>
<dbReference type="Proteomes" id="UP000784294">
    <property type="component" value="Unassembled WGS sequence"/>
</dbReference>
<gene>
    <name evidence="10" type="ORF">PXEA_LOCUS31925</name>
</gene>
<evidence type="ECO:0000256" key="1">
    <source>
        <dbReference type="ARBA" id="ARBA00012513"/>
    </source>
</evidence>
<dbReference type="GO" id="GO:0004674">
    <property type="term" value="F:protein serine/threonine kinase activity"/>
    <property type="evidence" value="ECO:0007669"/>
    <property type="project" value="UniProtKB-KW"/>
</dbReference>
<evidence type="ECO:0000256" key="3">
    <source>
        <dbReference type="ARBA" id="ARBA00022679"/>
    </source>
</evidence>
<evidence type="ECO:0000256" key="8">
    <source>
        <dbReference type="ARBA" id="ARBA00048679"/>
    </source>
</evidence>
<dbReference type="OrthoDB" id="6288324at2759"/>
<dbReference type="FunFam" id="1.10.8.10:FF:000005">
    <property type="entry name" value="Non-specific serine/threonine protein kinase"/>
    <property type="match status" value="1"/>
</dbReference>
<dbReference type="AlphaFoldDB" id="A0A448XJZ8"/>
<organism evidence="10 11">
    <name type="scientific">Protopolystoma xenopodis</name>
    <dbReference type="NCBI Taxonomy" id="117903"/>
    <lineage>
        <taxon>Eukaryota</taxon>
        <taxon>Metazoa</taxon>
        <taxon>Spiralia</taxon>
        <taxon>Lophotrochozoa</taxon>
        <taxon>Platyhelminthes</taxon>
        <taxon>Monogenea</taxon>
        <taxon>Polyopisthocotylea</taxon>
        <taxon>Polystomatidea</taxon>
        <taxon>Polystomatidae</taxon>
        <taxon>Protopolystoma</taxon>
    </lineage>
</organism>
<comment type="catalytic activity">
    <reaction evidence="7">
        <text>L-threonyl-[protein] + ATP = O-phospho-L-threonyl-[protein] + ADP + H(+)</text>
        <dbReference type="Rhea" id="RHEA:46608"/>
        <dbReference type="Rhea" id="RHEA-COMP:11060"/>
        <dbReference type="Rhea" id="RHEA-COMP:11605"/>
        <dbReference type="ChEBI" id="CHEBI:15378"/>
        <dbReference type="ChEBI" id="CHEBI:30013"/>
        <dbReference type="ChEBI" id="CHEBI:30616"/>
        <dbReference type="ChEBI" id="CHEBI:61977"/>
        <dbReference type="ChEBI" id="CHEBI:456216"/>
        <dbReference type="EC" id="2.7.11.1"/>
    </reaction>
</comment>
<dbReference type="EMBL" id="CAAALY010258059">
    <property type="protein sequence ID" value="VEL38485.1"/>
    <property type="molecule type" value="Genomic_DNA"/>
</dbReference>
<keyword evidence="2" id="KW-0723">Serine/threonine-protein kinase</keyword>
<evidence type="ECO:0000256" key="6">
    <source>
        <dbReference type="ARBA" id="ARBA00022840"/>
    </source>
</evidence>
<evidence type="ECO:0000256" key="5">
    <source>
        <dbReference type="ARBA" id="ARBA00022777"/>
    </source>
</evidence>
<protein>
    <recommendedName>
        <fullName evidence="1">non-specific serine/threonine protein kinase</fullName>
        <ecNumber evidence="1">2.7.11.1</ecNumber>
    </recommendedName>
</protein>
<feature type="domain" description="UBA" evidence="9">
    <location>
        <begin position="1"/>
        <end position="32"/>
    </location>
</feature>
<accession>A0A448XJZ8</accession>
<evidence type="ECO:0000256" key="7">
    <source>
        <dbReference type="ARBA" id="ARBA00047899"/>
    </source>
</evidence>
<comment type="catalytic activity">
    <reaction evidence="8">
        <text>L-seryl-[protein] + ATP = O-phospho-L-seryl-[protein] + ADP + H(+)</text>
        <dbReference type="Rhea" id="RHEA:17989"/>
        <dbReference type="Rhea" id="RHEA-COMP:9863"/>
        <dbReference type="Rhea" id="RHEA-COMP:11604"/>
        <dbReference type="ChEBI" id="CHEBI:15378"/>
        <dbReference type="ChEBI" id="CHEBI:29999"/>
        <dbReference type="ChEBI" id="CHEBI:30616"/>
        <dbReference type="ChEBI" id="CHEBI:83421"/>
        <dbReference type="ChEBI" id="CHEBI:456216"/>
        <dbReference type="EC" id="2.7.11.1"/>
    </reaction>
</comment>
<keyword evidence="6" id="KW-0067">ATP-binding</keyword>
<dbReference type="GO" id="GO:0005524">
    <property type="term" value="F:ATP binding"/>
    <property type="evidence" value="ECO:0007669"/>
    <property type="project" value="UniProtKB-KW"/>
</dbReference>
<keyword evidence="11" id="KW-1185">Reference proteome</keyword>
<keyword evidence="5" id="KW-0418">Kinase</keyword>
<dbReference type="CDD" id="cd14337">
    <property type="entry name" value="UBA_MARK_Par1"/>
    <property type="match status" value="1"/>
</dbReference>
<evidence type="ECO:0000256" key="4">
    <source>
        <dbReference type="ARBA" id="ARBA00022741"/>
    </source>
</evidence>
<dbReference type="PROSITE" id="PS50030">
    <property type="entry name" value="UBA"/>
    <property type="match status" value="1"/>
</dbReference>
<evidence type="ECO:0000259" key="9">
    <source>
        <dbReference type="PROSITE" id="PS50030"/>
    </source>
</evidence>
<evidence type="ECO:0000256" key="2">
    <source>
        <dbReference type="ARBA" id="ARBA00022527"/>
    </source>
</evidence>
<keyword evidence="3" id="KW-0808">Transferase</keyword>
<dbReference type="EC" id="2.7.11.1" evidence="1"/>
<keyword evidence="4" id="KW-0547">Nucleotide-binding</keyword>
<evidence type="ECO:0000313" key="11">
    <source>
        <dbReference type="Proteomes" id="UP000784294"/>
    </source>
</evidence>